<keyword evidence="2" id="KW-1185">Reference proteome</keyword>
<organism evidence="1 2">
    <name type="scientific">Punica granatum</name>
    <name type="common">Pomegranate</name>
    <dbReference type="NCBI Taxonomy" id="22663"/>
    <lineage>
        <taxon>Eukaryota</taxon>
        <taxon>Viridiplantae</taxon>
        <taxon>Streptophyta</taxon>
        <taxon>Embryophyta</taxon>
        <taxon>Tracheophyta</taxon>
        <taxon>Spermatophyta</taxon>
        <taxon>Magnoliopsida</taxon>
        <taxon>eudicotyledons</taxon>
        <taxon>Gunneridae</taxon>
        <taxon>Pentapetalae</taxon>
        <taxon>rosids</taxon>
        <taxon>malvids</taxon>
        <taxon>Myrtales</taxon>
        <taxon>Lythraceae</taxon>
        <taxon>Punica</taxon>
    </lineage>
</organism>
<sequence>MVDPGEVTTHFFMSHFPHFSFGLRKSRQLLELLANSSFNRFNFFCKCQGSALRKGKAGSDPPSVCFMYGETYGESSSSGSCKRTIHRDHIRGDERLLTDYFASKPVYPPETFRRRFQMQKHVFLRIVEDLSSVDPYFQQKVDALSRTSLSRPPQKCMATMRILAYGVRAIVVDDYV</sequence>
<comment type="caution">
    <text evidence="1">The sequence shown here is derived from an EMBL/GenBank/DDBJ whole genome shotgun (WGS) entry which is preliminary data.</text>
</comment>
<name>A0A2I0HZ25_PUNGR</name>
<dbReference type="STRING" id="22663.A0A2I0HZ25"/>
<dbReference type="Proteomes" id="UP000233551">
    <property type="component" value="Unassembled WGS sequence"/>
</dbReference>
<protein>
    <submittedName>
        <fullName evidence="1">Uncharacterized protein</fullName>
    </submittedName>
</protein>
<dbReference type="PANTHER" id="PTHR47150">
    <property type="entry name" value="OS12G0169200 PROTEIN"/>
    <property type="match status" value="1"/>
</dbReference>
<reference evidence="1 2" key="1">
    <citation type="submission" date="2017-11" db="EMBL/GenBank/DDBJ databases">
        <title>De-novo sequencing of pomegranate (Punica granatum L.) genome.</title>
        <authorList>
            <person name="Akparov Z."/>
            <person name="Amiraslanov A."/>
            <person name="Hajiyeva S."/>
            <person name="Abbasov M."/>
            <person name="Kaur K."/>
            <person name="Hamwieh A."/>
            <person name="Solovyev V."/>
            <person name="Salamov A."/>
            <person name="Braich B."/>
            <person name="Kosarev P."/>
            <person name="Mahmoud A."/>
            <person name="Hajiyev E."/>
            <person name="Babayeva S."/>
            <person name="Izzatullayeva V."/>
            <person name="Mammadov A."/>
            <person name="Mammadov A."/>
            <person name="Sharifova S."/>
            <person name="Ojaghi J."/>
            <person name="Eynullazada K."/>
            <person name="Bayramov B."/>
            <person name="Abdulazimova A."/>
            <person name="Shahmuradov I."/>
        </authorList>
    </citation>
    <scope>NUCLEOTIDE SEQUENCE [LARGE SCALE GENOMIC DNA]</scope>
    <source>
        <strain evidence="2">cv. AG2017</strain>
        <tissue evidence="1">Leaf</tissue>
    </source>
</reference>
<evidence type="ECO:0000313" key="2">
    <source>
        <dbReference type="Proteomes" id="UP000233551"/>
    </source>
</evidence>
<evidence type="ECO:0000313" key="1">
    <source>
        <dbReference type="EMBL" id="PKI36951.1"/>
    </source>
</evidence>
<dbReference type="AlphaFoldDB" id="A0A2I0HZ25"/>
<dbReference type="EMBL" id="PGOL01004632">
    <property type="protein sequence ID" value="PKI36951.1"/>
    <property type="molecule type" value="Genomic_DNA"/>
</dbReference>
<gene>
    <name evidence="1" type="ORF">CRG98_042652</name>
</gene>
<dbReference type="PANTHER" id="PTHR47150:SF5">
    <property type="entry name" value="OS07G0546750 PROTEIN"/>
    <property type="match status" value="1"/>
</dbReference>
<proteinExistence type="predicted"/>
<accession>A0A2I0HZ25</accession>